<evidence type="ECO:0000256" key="1">
    <source>
        <dbReference type="SAM" id="MobiDB-lite"/>
    </source>
</evidence>
<name>A0A843XBQ3_COLES</name>
<feature type="compositionally biased region" description="Polar residues" evidence="1">
    <location>
        <begin position="7"/>
        <end position="21"/>
    </location>
</feature>
<keyword evidence="3" id="KW-1185">Reference proteome</keyword>
<dbReference type="EMBL" id="NMUH01007114">
    <property type="protein sequence ID" value="MQM16667.1"/>
    <property type="molecule type" value="Genomic_DNA"/>
</dbReference>
<evidence type="ECO:0000313" key="3">
    <source>
        <dbReference type="Proteomes" id="UP000652761"/>
    </source>
</evidence>
<proteinExistence type="predicted"/>
<evidence type="ECO:0000313" key="2">
    <source>
        <dbReference type="EMBL" id="MQM16667.1"/>
    </source>
</evidence>
<organism evidence="2 3">
    <name type="scientific">Colocasia esculenta</name>
    <name type="common">Wild taro</name>
    <name type="synonym">Arum esculentum</name>
    <dbReference type="NCBI Taxonomy" id="4460"/>
    <lineage>
        <taxon>Eukaryota</taxon>
        <taxon>Viridiplantae</taxon>
        <taxon>Streptophyta</taxon>
        <taxon>Embryophyta</taxon>
        <taxon>Tracheophyta</taxon>
        <taxon>Spermatophyta</taxon>
        <taxon>Magnoliopsida</taxon>
        <taxon>Liliopsida</taxon>
        <taxon>Araceae</taxon>
        <taxon>Aroideae</taxon>
        <taxon>Colocasieae</taxon>
        <taxon>Colocasia</taxon>
    </lineage>
</organism>
<reference evidence="2" key="1">
    <citation type="submission" date="2017-07" db="EMBL/GenBank/DDBJ databases">
        <title>Taro Niue Genome Assembly and Annotation.</title>
        <authorList>
            <person name="Atibalentja N."/>
            <person name="Keating K."/>
            <person name="Fields C.J."/>
        </authorList>
    </citation>
    <scope>NUCLEOTIDE SEQUENCE</scope>
    <source>
        <strain evidence="2">Niue_2</strain>
        <tissue evidence="2">Leaf</tissue>
    </source>
</reference>
<sequence length="278" mass="31771">MDLDGATSDNAEGSPPFTSQRLVDDRRSKEQEADVNMRQRFVRVCAPTAVLKQAVQLYTPEVYALFEDQYKNGIDLVYERWTREAAKFVLLYTATPPSNVTDSKKIRAQRYSKLLSNFVKLSTIAATDLQAYEIVENICMKANQQINEFLKNRQSTEQLPENVQIVDTVGTSSIVHMNAEPPSSNLPPLEMHEPSSEVIIGMRRREEKGRRRRRYKSSLEKNTRKRRRNEPIGNSANFNATTSEMYNAPHVSSAISSTHCVSQQNPLPYNQQMLQLIR</sequence>
<dbReference type="OrthoDB" id="644714at2759"/>
<feature type="region of interest" description="Disordered" evidence="1">
    <location>
        <begin position="202"/>
        <end position="239"/>
    </location>
</feature>
<accession>A0A843XBQ3</accession>
<dbReference type="Proteomes" id="UP000652761">
    <property type="component" value="Unassembled WGS sequence"/>
</dbReference>
<gene>
    <name evidence="2" type="ORF">Taro_049626</name>
</gene>
<feature type="region of interest" description="Disordered" evidence="1">
    <location>
        <begin position="1"/>
        <end position="30"/>
    </location>
</feature>
<comment type="caution">
    <text evidence="2">The sequence shown here is derived from an EMBL/GenBank/DDBJ whole genome shotgun (WGS) entry which is preliminary data.</text>
</comment>
<dbReference type="AlphaFoldDB" id="A0A843XBQ3"/>
<feature type="non-terminal residue" evidence="2">
    <location>
        <position position="1"/>
    </location>
</feature>
<protein>
    <submittedName>
        <fullName evidence="2">Uncharacterized protein</fullName>
    </submittedName>
</protein>